<organism evidence="2 3">
    <name type="scientific">Babesia divergens</name>
    <dbReference type="NCBI Taxonomy" id="32595"/>
    <lineage>
        <taxon>Eukaryota</taxon>
        <taxon>Sar</taxon>
        <taxon>Alveolata</taxon>
        <taxon>Apicomplexa</taxon>
        <taxon>Aconoidasida</taxon>
        <taxon>Piroplasmida</taxon>
        <taxon>Babesiidae</taxon>
        <taxon>Babesia</taxon>
    </lineage>
</organism>
<dbReference type="AlphaFoldDB" id="A0AAD9LK61"/>
<reference evidence="2" key="1">
    <citation type="journal article" date="2014" name="Nucleic Acids Res.">
        <title>The evolutionary dynamics of variant antigen genes in Babesia reveal a history of genomic innovation underlying host-parasite interaction.</title>
        <authorList>
            <person name="Jackson A.P."/>
            <person name="Otto T.D."/>
            <person name="Darby A."/>
            <person name="Ramaprasad A."/>
            <person name="Xia D."/>
            <person name="Echaide I.E."/>
            <person name="Farber M."/>
            <person name="Gahlot S."/>
            <person name="Gamble J."/>
            <person name="Gupta D."/>
            <person name="Gupta Y."/>
            <person name="Jackson L."/>
            <person name="Malandrin L."/>
            <person name="Malas T.B."/>
            <person name="Moussa E."/>
            <person name="Nair M."/>
            <person name="Reid A.J."/>
            <person name="Sanders M."/>
            <person name="Sharma J."/>
            <person name="Tracey A."/>
            <person name="Quail M.A."/>
            <person name="Weir W."/>
            <person name="Wastling J.M."/>
            <person name="Hall N."/>
            <person name="Willadsen P."/>
            <person name="Lingelbach K."/>
            <person name="Shiels B."/>
            <person name="Tait A."/>
            <person name="Berriman M."/>
            <person name="Allred D.R."/>
            <person name="Pain A."/>
        </authorList>
    </citation>
    <scope>NUCLEOTIDE SEQUENCE</scope>
    <source>
        <strain evidence="2">1802A</strain>
    </source>
</reference>
<evidence type="ECO:0000313" key="2">
    <source>
        <dbReference type="EMBL" id="KAK1938409.1"/>
    </source>
</evidence>
<keyword evidence="1" id="KW-0472">Membrane</keyword>
<feature type="transmembrane region" description="Helical" evidence="1">
    <location>
        <begin position="7"/>
        <end position="26"/>
    </location>
</feature>
<keyword evidence="3" id="KW-1185">Reference proteome</keyword>
<dbReference type="EMBL" id="JAHBMH010000024">
    <property type="protein sequence ID" value="KAK1938409.1"/>
    <property type="molecule type" value="Genomic_DNA"/>
</dbReference>
<keyword evidence="1" id="KW-1133">Transmembrane helix</keyword>
<reference evidence="2" key="2">
    <citation type="submission" date="2021-05" db="EMBL/GenBank/DDBJ databases">
        <authorList>
            <person name="Pain A."/>
        </authorList>
    </citation>
    <scope>NUCLEOTIDE SEQUENCE</scope>
    <source>
        <strain evidence="2">1802A</strain>
    </source>
</reference>
<protein>
    <submittedName>
        <fullName evidence="2">Membrane protein</fullName>
    </submittedName>
</protein>
<dbReference type="Proteomes" id="UP001195914">
    <property type="component" value="Unassembled WGS sequence"/>
</dbReference>
<gene>
    <name evidence="2" type="ORF">X943_001041</name>
</gene>
<name>A0AAD9LK61_BABDI</name>
<comment type="caution">
    <text evidence="2">The sequence shown here is derived from an EMBL/GenBank/DDBJ whole genome shotgun (WGS) entry which is preliminary data.</text>
</comment>
<accession>A0AAD9LK61</accession>
<evidence type="ECO:0000313" key="3">
    <source>
        <dbReference type="Proteomes" id="UP001195914"/>
    </source>
</evidence>
<sequence>MKAQRKMLLYHFGVMLALFFSAYYYLLRGNGPFLWPYNVDHYLGKPAAPFVRICNIYYDSKEGGSTRTVSEAVAELLEEDGVVTGVLGFGGYKYAEAVEISGNIVESLDEMLDITREFSVVIRYVREPAFKGDLEVVVSGGRSMVINVTKAGLKSDNVPDKIYDLINGVFFKYGGMPSTSLTPILDISFVLISDKQKVKWNVKNDIIAPFFHKIANAMSLFYDINLHSRVISGANLTHTMKLKPTSYGDHSIVDLQEQEATMFDLLERVSSVEIGTKDSSIYRHSLAFMCHVPEKELRFYDRALERETDSFMIKGLGILSLMGPSDDHDAEHHLSSGDIASLMSSWVTHIRKMHNLPATLTDTIMEALKAEDEVTVLEDGHYLVKSPNVEFTIRLTTPGLVAFYGFELSKIAESLYSLYLKGSLDNMHKVVKPLSSLSFMSRVSERAVGNIRMSYNAISCLYGKGCGGRFLSNMKLLSLARTSFKQSLEAMGDDETYARNVVSVEHGLALFMCDVFPFLLPLVSNGIRHFLNK</sequence>
<keyword evidence="1" id="KW-0812">Transmembrane</keyword>
<evidence type="ECO:0000256" key="1">
    <source>
        <dbReference type="SAM" id="Phobius"/>
    </source>
</evidence>
<proteinExistence type="predicted"/>